<protein>
    <submittedName>
        <fullName evidence="1">Uncharacterized protein</fullName>
    </submittedName>
</protein>
<dbReference type="SUPFAM" id="SSF52058">
    <property type="entry name" value="L domain-like"/>
    <property type="match status" value="1"/>
</dbReference>
<evidence type="ECO:0000313" key="1">
    <source>
        <dbReference type="EnsemblPlants" id="TraesCS7B02G496100.1"/>
    </source>
</evidence>
<dbReference type="PaxDb" id="4565-Traes_7BL_2C788B9E1.3"/>
<evidence type="ECO:0000313" key="2">
    <source>
        <dbReference type="Proteomes" id="UP000019116"/>
    </source>
</evidence>
<keyword evidence="2" id="KW-1185">Reference proteome</keyword>
<dbReference type="OMA" id="IHEVERF"/>
<reference evidence="1" key="1">
    <citation type="submission" date="2018-08" db="EMBL/GenBank/DDBJ databases">
        <authorList>
            <person name="Rossello M."/>
        </authorList>
    </citation>
    <scope>NUCLEOTIDE SEQUENCE [LARGE SCALE GENOMIC DNA]</scope>
    <source>
        <strain evidence="1">cv. Chinese Spring</strain>
    </source>
</reference>
<dbReference type="InterPro" id="IPR032675">
    <property type="entry name" value="LRR_dom_sf"/>
</dbReference>
<dbReference type="SMR" id="A0A3B6SR55"/>
<dbReference type="Gramene" id="TraesCS7B03G1325500.1">
    <property type="protein sequence ID" value="TraesCS7B03G1325500.1.CDS"/>
    <property type="gene ID" value="TraesCS7B03G1325500"/>
</dbReference>
<dbReference type="Gramene" id="TraesCS7B02G496100.1">
    <property type="protein sequence ID" value="TraesCS7B02G496100.1"/>
    <property type="gene ID" value="TraesCS7B02G496100"/>
</dbReference>
<dbReference type="PANTHER" id="PTHR36766:SF40">
    <property type="entry name" value="DISEASE RESISTANCE PROTEIN RGA3"/>
    <property type="match status" value="1"/>
</dbReference>
<dbReference type="Gene3D" id="3.80.10.10">
    <property type="entry name" value="Ribonuclease Inhibitor"/>
    <property type="match status" value="2"/>
</dbReference>
<dbReference type="EnsemblPlants" id="TraesCS7B02G496100.1">
    <property type="protein sequence ID" value="TraesCS7B02G496100.1"/>
    <property type="gene ID" value="TraesCS7B02G496100"/>
</dbReference>
<dbReference type="STRING" id="4565.A0A3B6SR55"/>
<reference evidence="1" key="2">
    <citation type="submission" date="2018-10" db="UniProtKB">
        <authorList>
            <consortium name="EnsemblPlants"/>
        </authorList>
    </citation>
    <scope>IDENTIFICATION</scope>
</reference>
<dbReference type="AlphaFoldDB" id="A0A3B6SR55"/>
<accession>A0A3B6SR55</accession>
<proteinExistence type="predicted"/>
<organism evidence="1">
    <name type="scientific">Triticum aestivum</name>
    <name type="common">Wheat</name>
    <dbReference type="NCBI Taxonomy" id="4565"/>
    <lineage>
        <taxon>Eukaryota</taxon>
        <taxon>Viridiplantae</taxon>
        <taxon>Streptophyta</taxon>
        <taxon>Embryophyta</taxon>
        <taxon>Tracheophyta</taxon>
        <taxon>Spermatophyta</taxon>
        <taxon>Magnoliopsida</taxon>
        <taxon>Liliopsida</taxon>
        <taxon>Poales</taxon>
        <taxon>Poaceae</taxon>
        <taxon>BOP clade</taxon>
        <taxon>Pooideae</taxon>
        <taxon>Triticodae</taxon>
        <taxon>Triticeae</taxon>
        <taxon>Triticinae</taxon>
        <taxon>Triticum</taxon>
    </lineage>
</organism>
<dbReference type="OrthoDB" id="695275at2759"/>
<sequence length="354" mass="39225">MTWFPRLQKLEIMDCPKLLSLPPIPWTLGPCSAEIMGVGSGFEELSYSKEQWSKLLRLSITGKGGQDGMFWNMLAFSNLADLNERRLMHCPPLPMHHLQKLTSLKSLEIKNPSNVLSPTDSESDVIYKIPIECLSIEYCGSGEKELTQLLSHFPDLSELAIVGCEKITRVGVVEQQQQQVTRGEEEIALAAGEEGGLLLSSSITSLSFNHIHEVERFTKEQEDALQLLTSLQDLSFLKCGKLQCLPAGLHRLSSLKTLCIQYCEAIKSLPKDGLPTSLQFLFIIACPSLKSLPKDGLPSSLEKLSINECPALKSLPSHGLPDSLQVLDVQFGGNSEELMRQCRKLKGIIPIIRD</sequence>
<dbReference type="Proteomes" id="UP000019116">
    <property type="component" value="Chromosome 7B"/>
</dbReference>
<name>A0A3B6SR55_WHEAT</name>
<dbReference type="PANTHER" id="PTHR36766">
    <property type="entry name" value="PLANT BROAD-SPECTRUM MILDEW RESISTANCE PROTEIN RPW8"/>
    <property type="match status" value="1"/>
</dbReference>